<evidence type="ECO:0000313" key="1">
    <source>
        <dbReference type="EMBL" id="MBD7952101.1"/>
    </source>
</evidence>
<proteinExistence type="predicted"/>
<sequence length="99" mass="10531">MSTTFSLPGVTSGWSPALDVVDPRPELRRAADLAAEAIAIVRRTADVAWEGQASDGYRDLVVDAVHELYRTDLAADRAVGAAACYVRTVEAANAEASLR</sequence>
<dbReference type="RefSeq" id="WP_191797589.1">
    <property type="nucleotide sequence ID" value="NZ_JACSQQ010000039.1"/>
</dbReference>
<protein>
    <submittedName>
        <fullName evidence="1">Uncharacterized protein</fullName>
    </submittedName>
</protein>
<dbReference type="Proteomes" id="UP000641803">
    <property type="component" value="Unassembled WGS sequence"/>
</dbReference>
<gene>
    <name evidence="1" type="ORF">H9652_16990</name>
</gene>
<comment type="caution">
    <text evidence="1">The sequence shown here is derived from an EMBL/GenBank/DDBJ whole genome shotgun (WGS) entry which is preliminary data.</text>
</comment>
<reference evidence="1 2" key="1">
    <citation type="submission" date="2020-08" db="EMBL/GenBank/DDBJ databases">
        <title>A Genomic Blueprint of the Chicken Gut Microbiome.</title>
        <authorList>
            <person name="Gilroy R."/>
            <person name="Ravi A."/>
            <person name="Getino M."/>
            <person name="Pursley I."/>
            <person name="Horton D.L."/>
            <person name="Alikhan N.-F."/>
            <person name="Baker D."/>
            <person name="Gharbi K."/>
            <person name="Hall N."/>
            <person name="Watson M."/>
            <person name="Adriaenssens E.M."/>
            <person name="Foster-Nyarko E."/>
            <person name="Jarju S."/>
            <person name="Secka A."/>
            <person name="Antonio M."/>
            <person name="Oren A."/>
            <person name="Chaudhuri R."/>
            <person name="La Ragione R.M."/>
            <person name="Hildebrand F."/>
            <person name="Pallen M.J."/>
        </authorList>
    </citation>
    <scope>NUCLEOTIDE SEQUENCE [LARGE SCALE GENOMIC DNA]</scope>
    <source>
        <strain evidence="1 2">Sa4CUA1</strain>
    </source>
</reference>
<dbReference type="EMBL" id="JACSQQ010000039">
    <property type="protein sequence ID" value="MBD7952101.1"/>
    <property type="molecule type" value="Genomic_DNA"/>
</dbReference>
<evidence type="ECO:0000313" key="2">
    <source>
        <dbReference type="Proteomes" id="UP000641803"/>
    </source>
</evidence>
<organism evidence="1 2">
    <name type="scientific">Oerskovia rustica</name>
    <dbReference type="NCBI Taxonomy" id="2762237"/>
    <lineage>
        <taxon>Bacteria</taxon>
        <taxon>Bacillati</taxon>
        <taxon>Actinomycetota</taxon>
        <taxon>Actinomycetes</taxon>
        <taxon>Micrococcales</taxon>
        <taxon>Cellulomonadaceae</taxon>
        <taxon>Oerskovia</taxon>
    </lineage>
</organism>
<keyword evidence="2" id="KW-1185">Reference proteome</keyword>
<name>A0ABR8RWC0_9CELL</name>
<accession>A0ABR8RWC0</accession>